<dbReference type="AlphaFoldDB" id="A0A6J7K5Y9"/>
<name>A0A6J7K5Y9_9ZZZZ</name>
<dbReference type="InterPro" id="IPR049304">
    <property type="entry name" value="Gly_rich_dom"/>
</dbReference>
<feature type="region of interest" description="Disordered" evidence="1">
    <location>
        <begin position="299"/>
        <end position="345"/>
    </location>
</feature>
<gene>
    <name evidence="3" type="ORF">UFOPK3837_00449</name>
</gene>
<evidence type="ECO:0000256" key="1">
    <source>
        <dbReference type="SAM" id="MobiDB-lite"/>
    </source>
</evidence>
<reference evidence="3" key="1">
    <citation type="submission" date="2020-05" db="EMBL/GenBank/DDBJ databases">
        <authorList>
            <person name="Chiriac C."/>
            <person name="Salcher M."/>
            <person name="Ghai R."/>
            <person name="Kavagutti S V."/>
        </authorList>
    </citation>
    <scope>NUCLEOTIDE SEQUENCE</scope>
</reference>
<proteinExistence type="predicted"/>
<sequence length="411" mass="38669">MKPITAISKSKSKISKPGIFLATVSLAFAPLALGPSSPALANSATISDPSSVCKIAVTSPTITIDATSAAISLVGSQCVVKFLAAGSYSFTVPAGVDSLDYLVVGGGGGGGAGGGGGGGVLQGTNFAVSAGSNLDVTVGAGGAGGWGGYVGDPRVATPGGSSIFATVTALGGGSGGQFDQHAGDGASGGGGTWDCADISCVGHGTPGQGNDGTNSFYGGYGGAGGGGGAGSVGSNPPLYHIGGKGGDGLSSSITGTPTLYGGGGGGGINSNDDAYCGLNAPGTSDSDYFCSAEPVTTGGGAGGAGGGGRGSSWGYTNGTQGEKANGTPGEANTGGGGGGTDPEDSFAYAGGSGIVVMSFKPASTEEPVVFDQTEKSGLAATGATDSPLPAVGFALLSVGLVLMRVAKRSQR</sequence>
<accession>A0A6J7K5Y9</accession>
<evidence type="ECO:0000259" key="2">
    <source>
        <dbReference type="Pfam" id="PF21722"/>
    </source>
</evidence>
<dbReference type="Pfam" id="PF21722">
    <property type="entry name" value="Gly_rich_2"/>
    <property type="match status" value="1"/>
</dbReference>
<organism evidence="3">
    <name type="scientific">freshwater metagenome</name>
    <dbReference type="NCBI Taxonomy" id="449393"/>
    <lineage>
        <taxon>unclassified sequences</taxon>
        <taxon>metagenomes</taxon>
        <taxon>ecological metagenomes</taxon>
    </lineage>
</organism>
<dbReference type="EMBL" id="CAFBNO010000011">
    <property type="protein sequence ID" value="CAB4951308.1"/>
    <property type="molecule type" value="Genomic_DNA"/>
</dbReference>
<evidence type="ECO:0000313" key="3">
    <source>
        <dbReference type="EMBL" id="CAB4951308.1"/>
    </source>
</evidence>
<feature type="domain" description="Glycine-rich" evidence="2">
    <location>
        <begin position="85"/>
        <end position="310"/>
    </location>
</feature>
<protein>
    <submittedName>
        <fullName evidence="3">Unannotated protein</fullName>
    </submittedName>
</protein>
<feature type="compositionally biased region" description="Gly residues" evidence="1">
    <location>
        <begin position="299"/>
        <end position="311"/>
    </location>
</feature>
<feature type="compositionally biased region" description="Polar residues" evidence="1">
    <location>
        <begin position="313"/>
        <end position="322"/>
    </location>
</feature>